<evidence type="ECO:0000259" key="25">
    <source>
        <dbReference type="SMART" id="SM00831"/>
    </source>
</evidence>
<dbReference type="Pfam" id="PF00122">
    <property type="entry name" value="E1-E2_ATPase"/>
    <property type="match status" value="1"/>
</dbReference>
<dbReference type="NCBIfam" id="TIGR01494">
    <property type="entry name" value="ATPase_P-type"/>
    <property type="match status" value="3"/>
</dbReference>
<dbReference type="InterPro" id="IPR036412">
    <property type="entry name" value="HAD-like_sf"/>
</dbReference>
<feature type="transmembrane region" description="Helical" evidence="24">
    <location>
        <begin position="76"/>
        <end position="103"/>
    </location>
</feature>
<dbReference type="SMART" id="SM00831">
    <property type="entry name" value="Cation_ATPase_N"/>
    <property type="match status" value="1"/>
</dbReference>
<evidence type="ECO:0000313" key="26">
    <source>
        <dbReference type="EMBL" id="TPX58175.1"/>
    </source>
</evidence>
<gene>
    <name evidence="26" type="ORF">PhCBS80983_g03326</name>
</gene>
<dbReference type="InterPro" id="IPR018303">
    <property type="entry name" value="ATPase_P-typ_P_site"/>
</dbReference>
<dbReference type="PRINTS" id="PR00119">
    <property type="entry name" value="CATATPASE"/>
</dbReference>
<dbReference type="InterPro" id="IPR023214">
    <property type="entry name" value="HAD_sf"/>
</dbReference>
<evidence type="ECO:0000256" key="14">
    <source>
        <dbReference type="ARBA" id="ARBA00022989"/>
    </source>
</evidence>
<keyword evidence="18" id="KW-0739">Sodium transport</keyword>
<evidence type="ECO:0000256" key="20">
    <source>
        <dbReference type="ARBA" id="ARBA00035029"/>
    </source>
</evidence>
<dbReference type="EC" id="7.2.2.3" evidence="20"/>
<keyword evidence="13" id="KW-1278">Translocase</keyword>
<keyword evidence="7 24" id="KW-0812">Transmembrane</keyword>
<dbReference type="GO" id="GO:0005886">
    <property type="term" value="C:plasma membrane"/>
    <property type="evidence" value="ECO:0007669"/>
    <property type="project" value="UniProtKB-SubCell"/>
</dbReference>
<proteinExistence type="inferred from homology"/>
<keyword evidence="10" id="KW-0067">ATP-binding</keyword>
<evidence type="ECO:0000256" key="17">
    <source>
        <dbReference type="ARBA" id="ARBA00023136"/>
    </source>
</evidence>
<evidence type="ECO:0000256" key="1">
    <source>
        <dbReference type="ARBA" id="ARBA00001946"/>
    </source>
</evidence>
<dbReference type="SUPFAM" id="SSF56784">
    <property type="entry name" value="HAD-like"/>
    <property type="match status" value="1"/>
</dbReference>
<dbReference type="FunFam" id="3.40.50.1000:FF:000001">
    <property type="entry name" value="Phospholipid-transporting ATPase IC"/>
    <property type="match status" value="1"/>
</dbReference>
<dbReference type="STRING" id="109895.A0A507E4F9"/>
<evidence type="ECO:0000256" key="10">
    <source>
        <dbReference type="ARBA" id="ARBA00022840"/>
    </source>
</evidence>
<evidence type="ECO:0000256" key="5">
    <source>
        <dbReference type="ARBA" id="ARBA00022538"/>
    </source>
</evidence>
<dbReference type="SFLD" id="SFLDS00003">
    <property type="entry name" value="Haloacid_Dehalogenase"/>
    <property type="match status" value="1"/>
</dbReference>
<feature type="transmembrane region" description="Helical" evidence="24">
    <location>
        <begin position="803"/>
        <end position="823"/>
    </location>
</feature>
<feature type="transmembrane region" description="Helical" evidence="24">
    <location>
        <begin position="288"/>
        <end position="309"/>
    </location>
</feature>
<keyword evidence="27" id="KW-1185">Reference proteome</keyword>
<keyword evidence="5" id="KW-0633">Potassium transport</keyword>
<comment type="cofactor">
    <cofactor evidence="1">
        <name>Mg(2+)</name>
        <dbReference type="ChEBI" id="CHEBI:18420"/>
    </cofactor>
</comment>
<dbReference type="SUPFAM" id="SSF81665">
    <property type="entry name" value="Calcium ATPase, transmembrane domain M"/>
    <property type="match status" value="1"/>
</dbReference>
<evidence type="ECO:0000313" key="27">
    <source>
        <dbReference type="Proteomes" id="UP000318582"/>
    </source>
</evidence>
<dbReference type="SUPFAM" id="SSF81660">
    <property type="entry name" value="Metal cation-transporting ATPase, ATP-binding domain N"/>
    <property type="match status" value="1"/>
</dbReference>
<dbReference type="InterPro" id="IPR004014">
    <property type="entry name" value="ATPase_P-typ_cation-transptr_N"/>
</dbReference>
<dbReference type="GO" id="GO:0008554">
    <property type="term" value="F:P-type sodium transporter activity"/>
    <property type="evidence" value="ECO:0007669"/>
    <property type="project" value="UniProtKB-EC"/>
</dbReference>
<feature type="transmembrane region" description="Helical" evidence="24">
    <location>
        <begin position="928"/>
        <end position="947"/>
    </location>
</feature>
<evidence type="ECO:0000256" key="3">
    <source>
        <dbReference type="ARBA" id="ARBA00022448"/>
    </source>
</evidence>
<comment type="caution">
    <text evidence="26">The sequence shown here is derived from an EMBL/GenBank/DDBJ whole genome shotgun (WGS) entry which is preliminary data.</text>
</comment>
<evidence type="ECO:0000256" key="2">
    <source>
        <dbReference type="ARBA" id="ARBA00004651"/>
    </source>
</evidence>
<feature type="region of interest" description="Disordered" evidence="23">
    <location>
        <begin position="831"/>
        <end position="866"/>
    </location>
</feature>
<keyword evidence="6" id="KW-0597">Phosphoprotein</keyword>
<dbReference type="FunFam" id="2.70.150.10:FF:000160">
    <property type="entry name" value="Sarcoplasmic/endoplasmic reticulum calcium ATPase 1"/>
    <property type="match status" value="1"/>
</dbReference>
<comment type="catalytic activity">
    <reaction evidence="21">
        <text>K(+)(in) + ATP + H2O = K(+)(out) + ADP + phosphate + H(+)</text>
        <dbReference type="Rhea" id="RHEA:75815"/>
        <dbReference type="ChEBI" id="CHEBI:15377"/>
        <dbReference type="ChEBI" id="CHEBI:15378"/>
        <dbReference type="ChEBI" id="CHEBI:29103"/>
        <dbReference type="ChEBI" id="CHEBI:30616"/>
        <dbReference type="ChEBI" id="CHEBI:43474"/>
        <dbReference type="ChEBI" id="CHEBI:456216"/>
    </reaction>
</comment>
<feature type="transmembrane region" description="Helical" evidence="24">
    <location>
        <begin position="968"/>
        <end position="990"/>
    </location>
</feature>
<evidence type="ECO:0000256" key="4">
    <source>
        <dbReference type="ARBA" id="ARBA00022475"/>
    </source>
</evidence>
<evidence type="ECO:0000256" key="9">
    <source>
        <dbReference type="ARBA" id="ARBA00022741"/>
    </source>
</evidence>
<dbReference type="Gene3D" id="2.70.150.10">
    <property type="entry name" value="Calcium-transporting ATPase, cytoplasmic transduction domain A"/>
    <property type="match status" value="1"/>
</dbReference>
<dbReference type="SFLD" id="SFLDF00027">
    <property type="entry name" value="p-type_atpase"/>
    <property type="match status" value="1"/>
</dbReference>
<keyword evidence="8" id="KW-0479">Metal-binding</keyword>
<dbReference type="Pfam" id="PF00689">
    <property type="entry name" value="Cation_ATPase_C"/>
    <property type="match status" value="2"/>
</dbReference>
<keyword evidence="15" id="KW-0915">Sodium</keyword>
<keyword evidence="16" id="KW-0406">Ion transport</keyword>
<dbReference type="InterPro" id="IPR023298">
    <property type="entry name" value="ATPase_P-typ_TM_dom_sf"/>
</dbReference>
<feature type="domain" description="Cation-transporting P-type ATPase N-terminal" evidence="25">
    <location>
        <begin position="16"/>
        <end position="90"/>
    </location>
</feature>
<dbReference type="InterPro" id="IPR059000">
    <property type="entry name" value="ATPase_P-type_domA"/>
</dbReference>
<keyword evidence="3" id="KW-0813">Transport</keyword>
<sequence>MRNSSQNNVPADAGPAPFLISIEAVAEQFQTDIKKGLTQEVVDARLAEYGENSLGTDNAPSMLHVLLGNLINPMNFVLLLALGLSCIVADWIQVGVLALVIVINTTIGFLQEYKSENTMAALKQMSSPTAKVLRNGGKLETVSSRLVVPGDIVLVEEGDQIPADMRIFEAVNLEIDEMLLTGESMPVRKSPDAIKANSPDGGDISLGDRINLAFNSTTITRGRGRGIVTTTGLKTEVGKIANMLANSNSSDDEVDEASLSGFQRFLRRIPGVKSANKKTPLQKSLDRMMFSLVPACLLLAVFVFWSTGFQWSNGVALYAVAVGVAIIPEGLPAVVTVTMAVGVRTMAMQKAVVRKLASLEAIGMVSNICSDKTGTLTEGKMTVKECWIAGSHYIVQGTAIDPTNGGVSHVDNQSDELTAEFVQANPILDEFFSCASLCNQATLDPPEDLNSSDASKQTWNAVGDPTEVALQVLAHRVQMPRPEFIKRENLTFVSEMAFDPTLKRMTTLYVQPSTGGQRRLRFHMKGALERVLERSTHYYDGDGNRLPKDQKCEDRAVAEMERLADKGFRVLAIAHREDLMPEKAEIPVYEVADRDIVEQDFTFIGLVGILDPPRESSAGAIQTCYQAGINVHMATGDHARTATAIAKEIGILRPGEEEEGVWTASAFDKLSNDEIDALPRLPIVISRCSPQTKVKLVAALHRRGKFVAMTGDGTNDAPALKAADVGIAMGLTGSDVAKEASEIVLTDDNFATIVVAVKEGRRIFANITKFSVNFLSGNVAEVIAMIVGLAVQGSDKIPYFPMSAIQVLWLNMVTSSPIAICLVREKASRDVMMKPPRGQTPSADDSMEEYTDNDGKKRRRPRAQATTSSMFSPRFLADVFFYGIVAGTLSLMSFVLTMAVTPRGINGYDASDCSSHASYNPDECMQIYEARGVAFVVLNTILLVHGWNCRFELDSCFLSKELHPKNNWPLFGAIVGGFFITLLTVVIPGVNTTIFSQESFTWEWGIVAAAVVIFIASSEIYKACKRRYIARQFGRMAEHAGDVEDGRNHSEMTMLSPLDK</sequence>
<keyword evidence="14 24" id="KW-1133">Transmembrane helix</keyword>
<dbReference type="InterPro" id="IPR008250">
    <property type="entry name" value="ATPase_P-typ_transduc_dom_A_sf"/>
</dbReference>
<protein>
    <recommendedName>
        <fullName evidence="20">P-type Na(+) transporter</fullName>
        <ecNumber evidence="20">7.2.2.3</ecNumber>
    </recommendedName>
</protein>
<feature type="transmembrane region" description="Helical" evidence="24">
    <location>
        <begin position="770"/>
        <end position="791"/>
    </location>
</feature>
<evidence type="ECO:0000256" key="7">
    <source>
        <dbReference type="ARBA" id="ARBA00022692"/>
    </source>
</evidence>
<dbReference type="PROSITE" id="PS00154">
    <property type="entry name" value="ATPASE_E1_E2"/>
    <property type="match status" value="1"/>
</dbReference>
<evidence type="ECO:0000256" key="8">
    <source>
        <dbReference type="ARBA" id="ARBA00022723"/>
    </source>
</evidence>
<dbReference type="PANTHER" id="PTHR42861">
    <property type="entry name" value="CALCIUM-TRANSPORTING ATPASE"/>
    <property type="match status" value="1"/>
</dbReference>
<comment type="subcellular location">
    <subcellularLocation>
        <location evidence="2">Cell membrane</location>
        <topology evidence="2">Multi-pass membrane protein</topology>
    </subcellularLocation>
</comment>
<feature type="transmembrane region" description="Helical" evidence="24">
    <location>
        <begin position="879"/>
        <end position="900"/>
    </location>
</feature>
<dbReference type="GO" id="GO:0005524">
    <property type="term" value="F:ATP binding"/>
    <property type="evidence" value="ECO:0007669"/>
    <property type="project" value="UniProtKB-KW"/>
</dbReference>
<keyword evidence="9" id="KW-0547">Nucleotide-binding</keyword>
<keyword evidence="12" id="KW-0630">Potassium</keyword>
<dbReference type="FunFam" id="3.40.50.1000:FF:000193">
    <property type="entry name" value="Plasma membrane calcium-transporting ATPase 2"/>
    <property type="match status" value="1"/>
</dbReference>
<comment type="catalytic activity">
    <reaction evidence="22">
        <text>Na(+)(in) + ATP + H2O = Na(+)(out) + ADP + phosphate + H(+)</text>
        <dbReference type="Rhea" id="RHEA:14633"/>
        <dbReference type="ChEBI" id="CHEBI:15377"/>
        <dbReference type="ChEBI" id="CHEBI:15378"/>
        <dbReference type="ChEBI" id="CHEBI:29101"/>
        <dbReference type="ChEBI" id="CHEBI:30616"/>
        <dbReference type="ChEBI" id="CHEBI:43474"/>
        <dbReference type="ChEBI" id="CHEBI:456216"/>
        <dbReference type="EC" id="7.2.2.3"/>
    </reaction>
    <physiologicalReaction direction="left-to-right" evidence="22">
        <dbReference type="Rhea" id="RHEA:14634"/>
    </physiologicalReaction>
</comment>
<dbReference type="InterPro" id="IPR006068">
    <property type="entry name" value="ATPase_P-typ_cation-transptr_C"/>
</dbReference>
<dbReference type="GO" id="GO:0016887">
    <property type="term" value="F:ATP hydrolysis activity"/>
    <property type="evidence" value="ECO:0007669"/>
    <property type="project" value="InterPro"/>
</dbReference>
<evidence type="ECO:0000256" key="6">
    <source>
        <dbReference type="ARBA" id="ARBA00022553"/>
    </source>
</evidence>
<keyword evidence="11" id="KW-0460">Magnesium</keyword>
<dbReference type="EMBL" id="QEAQ01000040">
    <property type="protein sequence ID" value="TPX58175.1"/>
    <property type="molecule type" value="Genomic_DNA"/>
</dbReference>
<evidence type="ECO:0000256" key="19">
    <source>
        <dbReference type="ARBA" id="ARBA00035017"/>
    </source>
</evidence>
<evidence type="ECO:0000256" key="22">
    <source>
        <dbReference type="ARBA" id="ARBA00049499"/>
    </source>
</evidence>
<dbReference type="Gene3D" id="3.40.1110.10">
    <property type="entry name" value="Calcium-transporting ATPase, cytoplasmic domain N"/>
    <property type="match status" value="1"/>
</dbReference>
<dbReference type="Proteomes" id="UP000318582">
    <property type="component" value="Unassembled WGS sequence"/>
</dbReference>
<evidence type="ECO:0000256" key="12">
    <source>
        <dbReference type="ARBA" id="ARBA00022958"/>
    </source>
</evidence>
<dbReference type="Gene3D" id="3.40.50.1000">
    <property type="entry name" value="HAD superfamily/HAD-like"/>
    <property type="match status" value="1"/>
</dbReference>
<keyword evidence="4" id="KW-1003">Cell membrane</keyword>
<evidence type="ECO:0000256" key="23">
    <source>
        <dbReference type="SAM" id="MobiDB-lite"/>
    </source>
</evidence>
<dbReference type="AlphaFoldDB" id="A0A507E4F9"/>
<comment type="similarity">
    <text evidence="19">Belongs to the cation transport ATPase (P-type) (TC 3.A.3) family. Type IID subfamily.</text>
</comment>
<dbReference type="SUPFAM" id="SSF81653">
    <property type="entry name" value="Calcium ATPase, transduction domain A"/>
    <property type="match status" value="1"/>
</dbReference>
<dbReference type="InterPro" id="IPR023299">
    <property type="entry name" value="ATPase_P-typ_cyto_dom_N"/>
</dbReference>
<evidence type="ECO:0000256" key="18">
    <source>
        <dbReference type="ARBA" id="ARBA00023201"/>
    </source>
</evidence>
<dbReference type="InterPro" id="IPR044492">
    <property type="entry name" value="P_typ_ATPase_HD_dom"/>
</dbReference>
<feature type="transmembrane region" description="Helical" evidence="24">
    <location>
        <begin position="315"/>
        <end position="341"/>
    </location>
</feature>
<organism evidence="26 27">
    <name type="scientific">Powellomyces hirtus</name>
    <dbReference type="NCBI Taxonomy" id="109895"/>
    <lineage>
        <taxon>Eukaryota</taxon>
        <taxon>Fungi</taxon>
        <taxon>Fungi incertae sedis</taxon>
        <taxon>Chytridiomycota</taxon>
        <taxon>Chytridiomycota incertae sedis</taxon>
        <taxon>Chytridiomycetes</taxon>
        <taxon>Spizellomycetales</taxon>
        <taxon>Powellomycetaceae</taxon>
        <taxon>Powellomyces</taxon>
    </lineage>
</organism>
<evidence type="ECO:0000256" key="16">
    <source>
        <dbReference type="ARBA" id="ARBA00023065"/>
    </source>
</evidence>
<evidence type="ECO:0000256" key="13">
    <source>
        <dbReference type="ARBA" id="ARBA00022967"/>
    </source>
</evidence>
<dbReference type="InterPro" id="IPR001757">
    <property type="entry name" value="P_typ_ATPase"/>
</dbReference>
<evidence type="ECO:0000256" key="15">
    <source>
        <dbReference type="ARBA" id="ARBA00023053"/>
    </source>
</evidence>
<name>A0A507E4F9_9FUNG</name>
<dbReference type="Pfam" id="PF13246">
    <property type="entry name" value="Cation_ATPase"/>
    <property type="match status" value="1"/>
</dbReference>
<evidence type="ECO:0000256" key="11">
    <source>
        <dbReference type="ARBA" id="ARBA00022842"/>
    </source>
</evidence>
<dbReference type="NCBIfam" id="TIGR01523">
    <property type="entry name" value="ATPase-IID_K-Na"/>
    <property type="match status" value="1"/>
</dbReference>
<dbReference type="Pfam" id="PF00690">
    <property type="entry name" value="Cation_ATPase_N"/>
    <property type="match status" value="1"/>
</dbReference>
<dbReference type="PRINTS" id="PR00120">
    <property type="entry name" value="HATPASE"/>
</dbReference>
<dbReference type="InterPro" id="IPR006414">
    <property type="entry name" value="P-type_ATPase_IID"/>
</dbReference>
<evidence type="ECO:0000256" key="24">
    <source>
        <dbReference type="SAM" id="Phobius"/>
    </source>
</evidence>
<dbReference type="Gene3D" id="1.20.1110.10">
    <property type="entry name" value="Calcium-transporting ATPase, transmembrane domain"/>
    <property type="match status" value="1"/>
</dbReference>
<dbReference type="SFLD" id="SFLDG00002">
    <property type="entry name" value="C1.7:_P-type_atpase_like"/>
    <property type="match status" value="1"/>
</dbReference>
<keyword evidence="17 24" id="KW-0472">Membrane</keyword>
<dbReference type="GO" id="GO:0046872">
    <property type="term" value="F:metal ion binding"/>
    <property type="evidence" value="ECO:0007669"/>
    <property type="project" value="UniProtKB-KW"/>
</dbReference>
<reference evidence="26 27" key="1">
    <citation type="journal article" date="2019" name="Sci. Rep.">
        <title>Comparative genomics of chytrid fungi reveal insights into the obligate biotrophic and pathogenic lifestyle of Synchytrium endobioticum.</title>
        <authorList>
            <person name="van de Vossenberg B.T.L.H."/>
            <person name="Warris S."/>
            <person name="Nguyen H.D.T."/>
            <person name="van Gent-Pelzer M.P.E."/>
            <person name="Joly D.L."/>
            <person name="van de Geest H.C."/>
            <person name="Bonants P.J.M."/>
            <person name="Smith D.S."/>
            <person name="Levesque C.A."/>
            <person name="van der Lee T.A.J."/>
        </authorList>
    </citation>
    <scope>NUCLEOTIDE SEQUENCE [LARGE SCALE GENOMIC DNA]</scope>
    <source>
        <strain evidence="26 27">CBS 809.83</strain>
    </source>
</reference>
<evidence type="ECO:0000256" key="21">
    <source>
        <dbReference type="ARBA" id="ARBA00048599"/>
    </source>
</evidence>
<dbReference type="GO" id="GO:0006813">
    <property type="term" value="P:potassium ion transport"/>
    <property type="evidence" value="ECO:0007669"/>
    <property type="project" value="UniProtKB-KW"/>
</dbReference>
<accession>A0A507E4F9</accession>
<feature type="transmembrane region" description="Helical" evidence="24">
    <location>
        <begin position="1002"/>
        <end position="1021"/>
    </location>
</feature>